<keyword evidence="2" id="KW-1185">Reference proteome</keyword>
<organism evidence="1 2">
    <name type="scientific">Parelaphostrongylus tenuis</name>
    <name type="common">Meningeal worm</name>
    <dbReference type="NCBI Taxonomy" id="148309"/>
    <lineage>
        <taxon>Eukaryota</taxon>
        <taxon>Metazoa</taxon>
        <taxon>Ecdysozoa</taxon>
        <taxon>Nematoda</taxon>
        <taxon>Chromadorea</taxon>
        <taxon>Rhabditida</taxon>
        <taxon>Rhabditina</taxon>
        <taxon>Rhabditomorpha</taxon>
        <taxon>Strongyloidea</taxon>
        <taxon>Metastrongylidae</taxon>
        <taxon>Parelaphostrongylus</taxon>
    </lineage>
</organism>
<dbReference type="EMBL" id="JAHQIW010003624">
    <property type="protein sequence ID" value="KAJ1359454.1"/>
    <property type="molecule type" value="Genomic_DNA"/>
</dbReference>
<accession>A0AAD5QS05</accession>
<sequence>AFGFTSCESVALVNGVNYEFTRQRSDCDSAKRHESLESLSRTATLNNKEGIREVINAEGTKWYVSCQAVDVKSHSATAMAA</sequence>
<gene>
    <name evidence="1" type="ORF">KIN20_018198</name>
</gene>
<evidence type="ECO:0000313" key="2">
    <source>
        <dbReference type="Proteomes" id="UP001196413"/>
    </source>
</evidence>
<comment type="caution">
    <text evidence="1">The sequence shown here is derived from an EMBL/GenBank/DDBJ whole genome shotgun (WGS) entry which is preliminary data.</text>
</comment>
<protein>
    <submittedName>
        <fullName evidence="1">Uncharacterized protein</fullName>
    </submittedName>
</protein>
<proteinExistence type="predicted"/>
<name>A0AAD5QS05_PARTN</name>
<dbReference type="Proteomes" id="UP001196413">
    <property type="component" value="Unassembled WGS sequence"/>
</dbReference>
<evidence type="ECO:0000313" key="1">
    <source>
        <dbReference type="EMBL" id="KAJ1359454.1"/>
    </source>
</evidence>
<dbReference type="AlphaFoldDB" id="A0AAD5QS05"/>
<reference evidence="1" key="1">
    <citation type="submission" date="2021-06" db="EMBL/GenBank/DDBJ databases">
        <title>Parelaphostrongylus tenuis whole genome reference sequence.</title>
        <authorList>
            <person name="Garwood T.J."/>
            <person name="Larsen P.A."/>
            <person name="Fountain-Jones N.M."/>
            <person name="Garbe J.R."/>
            <person name="Macchietto M.G."/>
            <person name="Kania S.A."/>
            <person name="Gerhold R.W."/>
            <person name="Richards J.E."/>
            <person name="Wolf T.M."/>
        </authorList>
    </citation>
    <scope>NUCLEOTIDE SEQUENCE</scope>
    <source>
        <strain evidence="1">MNPRO001-30</strain>
        <tissue evidence="1">Meninges</tissue>
    </source>
</reference>
<feature type="non-terminal residue" evidence="1">
    <location>
        <position position="1"/>
    </location>
</feature>